<keyword evidence="9" id="KW-1185">Reference proteome</keyword>
<keyword evidence="3 6" id="KW-0812">Transmembrane</keyword>
<evidence type="ECO:0000256" key="6">
    <source>
        <dbReference type="SAM" id="Phobius"/>
    </source>
</evidence>
<keyword evidence="5 6" id="KW-0472">Membrane</keyword>
<feature type="transmembrane region" description="Helical" evidence="6">
    <location>
        <begin position="75"/>
        <end position="105"/>
    </location>
</feature>
<evidence type="ECO:0000256" key="4">
    <source>
        <dbReference type="ARBA" id="ARBA00022989"/>
    </source>
</evidence>
<organism evidence="8 9">
    <name type="scientific">Fructobacillus broussonetiae</name>
    <dbReference type="NCBI Taxonomy" id="2713173"/>
    <lineage>
        <taxon>Bacteria</taxon>
        <taxon>Bacillati</taxon>
        <taxon>Bacillota</taxon>
        <taxon>Bacilli</taxon>
        <taxon>Lactobacillales</taxon>
        <taxon>Lactobacillaceae</taxon>
        <taxon>Fructobacillus</taxon>
    </lineage>
</organism>
<dbReference type="Proteomes" id="UP001519504">
    <property type="component" value="Unassembled WGS sequence"/>
</dbReference>
<feature type="transmembrane region" description="Helical" evidence="6">
    <location>
        <begin position="41"/>
        <end position="63"/>
    </location>
</feature>
<evidence type="ECO:0000256" key="1">
    <source>
        <dbReference type="ARBA" id="ARBA00004141"/>
    </source>
</evidence>
<comment type="subcellular location">
    <subcellularLocation>
        <location evidence="1">Membrane</location>
        <topology evidence="1">Multi-pass membrane protein</topology>
    </subcellularLocation>
</comment>
<evidence type="ECO:0000256" key="5">
    <source>
        <dbReference type="ARBA" id="ARBA00023136"/>
    </source>
</evidence>
<accession>A0ABS5R0D8</accession>
<protein>
    <recommendedName>
        <fullName evidence="7">Citrate transporter-like domain-containing protein</fullName>
    </recommendedName>
</protein>
<keyword evidence="4 6" id="KW-1133">Transmembrane helix</keyword>
<evidence type="ECO:0000256" key="3">
    <source>
        <dbReference type="ARBA" id="ARBA00022692"/>
    </source>
</evidence>
<feature type="transmembrane region" description="Helical" evidence="6">
    <location>
        <begin position="12"/>
        <end position="35"/>
    </location>
</feature>
<sequence>MQTVIKKLKNDYLFIGTTIAVLIFGLLGRVSWSFISLPTVLSLLSLLTMVTLYQSLGLIDALADYFLKKAKTTRSLALVLFLLAFFSAMVVTNDVAILTLLPLVFSLAEKSDLPLIKVSALTAIYANLGSAVSPIGNPQNIYLLAHYHIPFTQLLEPTCWLLIFGLISFPLFSLTIPKKAVSPINTTRATKKFSRSDQILLIVFTVVALASLITQKSLTTTLVMTFMISNYFDNSVIEKVDYGVVISIAKLLLNCKRTDVLAIYFSSTFINR</sequence>
<comment type="caution">
    <text evidence="8">The sequence shown here is derived from an EMBL/GenBank/DDBJ whole genome shotgun (WGS) entry which is preliminary data.</text>
</comment>
<dbReference type="InterPro" id="IPR051475">
    <property type="entry name" value="Diverse_Ion_Transporter"/>
</dbReference>
<dbReference type="Pfam" id="PF03600">
    <property type="entry name" value="CitMHS"/>
    <property type="match status" value="1"/>
</dbReference>
<feature type="transmembrane region" description="Helical" evidence="6">
    <location>
        <begin position="160"/>
        <end position="177"/>
    </location>
</feature>
<evidence type="ECO:0000313" key="9">
    <source>
        <dbReference type="Proteomes" id="UP001519504"/>
    </source>
</evidence>
<feature type="domain" description="Citrate transporter-like" evidence="7">
    <location>
        <begin position="14"/>
        <end position="249"/>
    </location>
</feature>
<reference evidence="8 9" key="1">
    <citation type="submission" date="2020-02" db="EMBL/GenBank/DDBJ databases">
        <title>Fructobacillus sp. isolated from paper mulberry of Taiwan.</title>
        <authorList>
            <person name="Lin S.-T."/>
        </authorList>
    </citation>
    <scope>NUCLEOTIDE SEQUENCE [LARGE SCALE GENOMIC DNA]</scope>
    <source>
        <strain evidence="8 9">M2-14</strain>
    </source>
</reference>
<dbReference type="RefSeq" id="WP_213808373.1">
    <property type="nucleotide sequence ID" value="NZ_JAAMFK010000001.1"/>
</dbReference>
<evidence type="ECO:0000259" key="7">
    <source>
        <dbReference type="Pfam" id="PF03600"/>
    </source>
</evidence>
<dbReference type="EMBL" id="JAAMFK010000001">
    <property type="protein sequence ID" value="MBS9338086.1"/>
    <property type="molecule type" value="Genomic_DNA"/>
</dbReference>
<keyword evidence="2" id="KW-0813">Transport</keyword>
<name>A0ABS5R0D8_9LACO</name>
<evidence type="ECO:0000256" key="2">
    <source>
        <dbReference type="ARBA" id="ARBA00022448"/>
    </source>
</evidence>
<dbReference type="PANTHER" id="PTHR43568">
    <property type="entry name" value="P PROTEIN"/>
    <property type="match status" value="1"/>
</dbReference>
<proteinExistence type="predicted"/>
<evidence type="ECO:0000313" key="8">
    <source>
        <dbReference type="EMBL" id="MBS9338086.1"/>
    </source>
</evidence>
<gene>
    <name evidence="8" type="ORF">G6R29_00345</name>
</gene>
<dbReference type="InterPro" id="IPR004680">
    <property type="entry name" value="Cit_transptr-like_dom"/>
</dbReference>
<dbReference type="PANTHER" id="PTHR43568:SF1">
    <property type="entry name" value="P PROTEIN"/>
    <property type="match status" value="1"/>
</dbReference>
<feature type="transmembrane region" description="Helical" evidence="6">
    <location>
        <begin position="198"/>
        <end position="214"/>
    </location>
</feature>